<protein>
    <submittedName>
        <fullName evidence="1">Uncharacterized protein</fullName>
    </submittedName>
</protein>
<sequence length="52" mass="5944">MSNDYQKPVYYDGSGVLSWPVRLFEIKDLVIKPANIAIEPLLFPVFPHPIQS</sequence>
<gene>
    <name evidence="1" type="ORF">NV381_27140</name>
</gene>
<dbReference type="Proteomes" id="UP001300012">
    <property type="component" value="Unassembled WGS sequence"/>
</dbReference>
<proteinExistence type="predicted"/>
<name>A0ABT1YNX9_9BACL</name>
<accession>A0ABT1YNX9</accession>
<dbReference type="EMBL" id="JANQBD010000023">
    <property type="protein sequence ID" value="MCR8634881.1"/>
    <property type="molecule type" value="Genomic_DNA"/>
</dbReference>
<evidence type="ECO:0000313" key="1">
    <source>
        <dbReference type="EMBL" id="MCR8634881.1"/>
    </source>
</evidence>
<keyword evidence="2" id="KW-1185">Reference proteome</keyword>
<dbReference type="RefSeq" id="WP_258216436.1">
    <property type="nucleotide sequence ID" value="NZ_JANQBD010000023.1"/>
</dbReference>
<comment type="caution">
    <text evidence="1">The sequence shown here is derived from an EMBL/GenBank/DDBJ whole genome shotgun (WGS) entry which is preliminary data.</text>
</comment>
<organism evidence="1 2">
    <name type="scientific">Paenibacillus radicis</name>
    <name type="common">ex Xue et al. 2023</name>
    <dbReference type="NCBI Taxonomy" id="2972489"/>
    <lineage>
        <taxon>Bacteria</taxon>
        <taxon>Bacillati</taxon>
        <taxon>Bacillota</taxon>
        <taxon>Bacilli</taxon>
        <taxon>Bacillales</taxon>
        <taxon>Paenibacillaceae</taxon>
        <taxon>Paenibacillus</taxon>
    </lineage>
</organism>
<evidence type="ECO:0000313" key="2">
    <source>
        <dbReference type="Proteomes" id="UP001300012"/>
    </source>
</evidence>
<reference evidence="1 2" key="1">
    <citation type="submission" date="2022-08" db="EMBL/GenBank/DDBJ databases">
        <title>Paenibacillus endoradicis sp. nov., Paenibacillus radicibacter sp. nov and Paenibacillus pararadicis sp. nov., three cold-adapted plant growth-promoting bacteria isolated from root of Larix gmelinii in Great Khingan.</title>
        <authorList>
            <person name="Xue H."/>
        </authorList>
    </citation>
    <scope>NUCLEOTIDE SEQUENCE [LARGE SCALE GENOMIC DNA]</scope>
    <source>
        <strain evidence="1 2">N5-1-1-5</strain>
    </source>
</reference>